<evidence type="ECO:0000256" key="2">
    <source>
        <dbReference type="ARBA" id="ARBA00009765"/>
    </source>
</evidence>
<keyword evidence="6 11" id="KW-0812">Transmembrane</keyword>
<dbReference type="GO" id="GO:0005886">
    <property type="term" value="C:plasma membrane"/>
    <property type="evidence" value="ECO:0007669"/>
    <property type="project" value="UniProtKB-SubCell"/>
</dbReference>
<dbReference type="GO" id="GO:0015095">
    <property type="term" value="F:magnesium ion transmembrane transporter activity"/>
    <property type="evidence" value="ECO:0007669"/>
    <property type="project" value="TreeGrafter"/>
</dbReference>
<evidence type="ECO:0000256" key="10">
    <source>
        <dbReference type="ARBA" id="ARBA00023136"/>
    </source>
</evidence>
<keyword evidence="8 11" id="KW-1133">Transmembrane helix</keyword>
<accession>A0A4P9VQ80</accession>
<dbReference type="Pfam" id="PF01544">
    <property type="entry name" value="CorA"/>
    <property type="match status" value="1"/>
</dbReference>
<dbReference type="EMBL" id="NDXW01000001">
    <property type="protein sequence ID" value="RDH44220.1"/>
    <property type="molecule type" value="Genomic_DNA"/>
</dbReference>
<dbReference type="GO" id="GO:0015087">
    <property type="term" value="F:cobalt ion transmembrane transporter activity"/>
    <property type="evidence" value="ECO:0007669"/>
    <property type="project" value="TreeGrafter"/>
</dbReference>
<dbReference type="CDD" id="cd12833">
    <property type="entry name" value="ZntB-like_1"/>
    <property type="match status" value="1"/>
</dbReference>
<sequence>MMSHITSDLKTIEHALQTAWFFDGKGEGQQLTPEQLLIAPHPDRFVWIHLKRDTPNLDLWLTGQLQLPEAISLALLSEDTRPRCEFYQNNCLLNLRGINLNPGAIPEEMISMRCWIQGKRLITLSKYHFVSVNELQQQFSEGIFPKSTAELLVWLITGLTDKLAIYLEPLDEQLDNLENNDDLTAISRLITEVTQLRNQVTKLRRYIAPQVAALSSLTLSQLSWLNHEEDLSFRNVQDEVTRVTEDLETMRERAIIIKDNLQQQLSEKLNRNTYLLTVVAAIFLPISFLTGLLGINVGGLPGTENTDAFLIVCVITLITVVIELVLLKVLKIF</sequence>
<dbReference type="GO" id="GO:0000287">
    <property type="term" value="F:magnesium ion binding"/>
    <property type="evidence" value="ECO:0007669"/>
    <property type="project" value="TreeGrafter"/>
</dbReference>
<evidence type="ECO:0000313" key="12">
    <source>
        <dbReference type="EMBL" id="RDH44220.1"/>
    </source>
</evidence>
<dbReference type="InterPro" id="IPR002523">
    <property type="entry name" value="MgTranspt_CorA/ZnTranspt_ZntB"/>
</dbReference>
<keyword evidence="4" id="KW-1003">Cell membrane</keyword>
<reference evidence="12 13" key="1">
    <citation type="submission" date="2017-04" db="EMBL/GenBank/DDBJ databases">
        <title>Draft genome sequence of Zooshikella ganghwensis VG4 isolated from Red Sea sediments.</title>
        <authorList>
            <person name="Rehman Z."/>
            <person name="Alam I."/>
            <person name="Kamau A."/>
            <person name="Bajic V."/>
            <person name="Leiknes T."/>
        </authorList>
    </citation>
    <scope>NUCLEOTIDE SEQUENCE [LARGE SCALE GENOMIC DNA]</scope>
    <source>
        <strain evidence="12 13">VG4</strain>
    </source>
</reference>
<evidence type="ECO:0000256" key="5">
    <source>
        <dbReference type="ARBA" id="ARBA00022519"/>
    </source>
</evidence>
<evidence type="ECO:0000256" key="3">
    <source>
        <dbReference type="ARBA" id="ARBA00022448"/>
    </source>
</evidence>
<keyword evidence="9" id="KW-0406">Ion transport</keyword>
<evidence type="ECO:0000256" key="6">
    <source>
        <dbReference type="ARBA" id="ARBA00022692"/>
    </source>
</evidence>
<gene>
    <name evidence="12" type="ORF">B9G39_12615</name>
</gene>
<dbReference type="InterPro" id="IPR045863">
    <property type="entry name" value="CorA_TM1_TM2"/>
</dbReference>
<feature type="transmembrane region" description="Helical" evidence="11">
    <location>
        <begin position="274"/>
        <end position="296"/>
    </location>
</feature>
<dbReference type="GO" id="GO:0050897">
    <property type="term" value="F:cobalt ion binding"/>
    <property type="evidence" value="ECO:0007669"/>
    <property type="project" value="TreeGrafter"/>
</dbReference>
<organism evidence="12 13">
    <name type="scientific">Zooshikella ganghwensis</name>
    <dbReference type="NCBI Taxonomy" id="202772"/>
    <lineage>
        <taxon>Bacteria</taxon>
        <taxon>Pseudomonadati</taxon>
        <taxon>Pseudomonadota</taxon>
        <taxon>Gammaproteobacteria</taxon>
        <taxon>Oceanospirillales</taxon>
        <taxon>Zooshikellaceae</taxon>
        <taxon>Zooshikella</taxon>
    </lineage>
</organism>
<dbReference type="AlphaFoldDB" id="A0A4P9VQ80"/>
<keyword evidence="3" id="KW-0813">Transport</keyword>
<name>A0A4P9VQ80_9GAMM</name>
<protein>
    <submittedName>
        <fullName evidence="12">Zinc transporter ZntB</fullName>
    </submittedName>
</protein>
<dbReference type="SUPFAM" id="SSF144083">
    <property type="entry name" value="Magnesium transport protein CorA, transmembrane region"/>
    <property type="match status" value="1"/>
</dbReference>
<dbReference type="InterPro" id="IPR045861">
    <property type="entry name" value="CorA_cytoplasmic_dom"/>
</dbReference>
<evidence type="ECO:0000256" key="7">
    <source>
        <dbReference type="ARBA" id="ARBA00022833"/>
    </source>
</evidence>
<dbReference type="PANTHER" id="PTHR46494:SF3">
    <property type="entry name" value="ZINC TRANSPORT PROTEIN ZNTB"/>
    <property type="match status" value="1"/>
</dbReference>
<dbReference type="Gene3D" id="3.30.460.20">
    <property type="entry name" value="CorA soluble domain-like"/>
    <property type="match status" value="1"/>
</dbReference>
<keyword evidence="10 11" id="KW-0472">Membrane</keyword>
<evidence type="ECO:0000256" key="1">
    <source>
        <dbReference type="ARBA" id="ARBA00004651"/>
    </source>
</evidence>
<evidence type="ECO:0000313" key="13">
    <source>
        <dbReference type="Proteomes" id="UP000257039"/>
    </source>
</evidence>
<evidence type="ECO:0000256" key="11">
    <source>
        <dbReference type="SAM" id="Phobius"/>
    </source>
</evidence>
<keyword evidence="7" id="KW-0862">Zinc</keyword>
<dbReference type="Gene3D" id="1.20.58.340">
    <property type="entry name" value="Magnesium transport protein CorA, transmembrane region"/>
    <property type="match status" value="2"/>
</dbReference>
<evidence type="ECO:0000256" key="4">
    <source>
        <dbReference type="ARBA" id="ARBA00022475"/>
    </source>
</evidence>
<comment type="similarity">
    <text evidence="2">Belongs to the CorA metal ion transporter (MIT) (TC 1.A.35) family.</text>
</comment>
<feature type="transmembrane region" description="Helical" evidence="11">
    <location>
        <begin position="308"/>
        <end position="330"/>
    </location>
</feature>
<dbReference type="SUPFAM" id="SSF143865">
    <property type="entry name" value="CorA soluble domain-like"/>
    <property type="match status" value="1"/>
</dbReference>
<dbReference type="RefSeq" id="WP_094787415.1">
    <property type="nucleotide sequence ID" value="NZ_NDXW01000001.1"/>
</dbReference>
<comment type="caution">
    <text evidence="12">The sequence shown here is derived from an EMBL/GenBank/DDBJ whole genome shotgun (WGS) entry which is preliminary data.</text>
</comment>
<keyword evidence="13" id="KW-1185">Reference proteome</keyword>
<dbReference type="PANTHER" id="PTHR46494">
    <property type="entry name" value="CORA FAMILY METAL ION TRANSPORTER (EUROFUNG)"/>
    <property type="match status" value="1"/>
</dbReference>
<proteinExistence type="inferred from homology"/>
<comment type="subcellular location">
    <subcellularLocation>
        <location evidence="1">Cell membrane</location>
        <topology evidence="1">Multi-pass membrane protein</topology>
    </subcellularLocation>
</comment>
<evidence type="ECO:0000256" key="8">
    <source>
        <dbReference type="ARBA" id="ARBA00022989"/>
    </source>
</evidence>
<keyword evidence="5" id="KW-0997">Cell inner membrane</keyword>
<evidence type="ECO:0000256" key="9">
    <source>
        <dbReference type="ARBA" id="ARBA00023065"/>
    </source>
</evidence>
<dbReference type="Proteomes" id="UP000257039">
    <property type="component" value="Unassembled WGS sequence"/>
</dbReference>